<organism evidence="1 2">
    <name type="scientific">Larimichthys crocea</name>
    <name type="common">Large yellow croaker</name>
    <name type="synonym">Pseudosciaena crocea</name>
    <dbReference type="NCBI Taxonomy" id="215358"/>
    <lineage>
        <taxon>Eukaryota</taxon>
        <taxon>Metazoa</taxon>
        <taxon>Chordata</taxon>
        <taxon>Craniata</taxon>
        <taxon>Vertebrata</taxon>
        <taxon>Euteleostomi</taxon>
        <taxon>Actinopterygii</taxon>
        <taxon>Neopterygii</taxon>
        <taxon>Teleostei</taxon>
        <taxon>Neoteleostei</taxon>
        <taxon>Acanthomorphata</taxon>
        <taxon>Eupercaria</taxon>
        <taxon>Sciaenidae</taxon>
        <taxon>Larimichthys</taxon>
    </lineage>
</organism>
<accession>A0ACD3RDA4</accession>
<proteinExistence type="predicted"/>
<reference evidence="1" key="1">
    <citation type="submission" date="2018-11" db="EMBL/GenBank/DDBJ databases">
        <title>The sequence and de novo assembly of Larimichthys crocea genome using PacBio and Hi-C technologies.</title>
        <authorList>
            <person name="Xu P."/>
            <person name="Chen B."/>
            <person name="Zhou Z."/>
            <person name="Ke Q."/>
            <person name="Wu Y."/>
            <person name="Bai H."/>
            <person name="Pu F."/>
        </authorList>
    </citation>
    <scope>NUCLEOTIDE SEQUENCE</scope>
    <source>
        <tissue evidence="1">Muscle</tissue>
    </source>
</reference>
<gene>
    <name evidence="1" type="ORF">E3U43_013932</name>
</gene>
<comment type="caution">
    <text evidence="1">The sequence shown here is derived from an EMBL/GenBank/DDBJ whole genome shotgun (WGS) entry which is preliminary data.</text>
</comment>
<evidence type="ECO:0000313" key="2">
    <source>
        <dbReference type="Proteomes" id="UP000793456"/>
    </source>
</evidence>
<keyword evidence="2" id="KW-1185">Reference proteome</keyword>
<sequence>MSCLHKRPKRTTSEEQVFLEKVRKIAQENGKRLGLEGDEDLQFLLVGGELVKIRSSSWKKNRFFKLQEDCKTFWHESHKTFRRNQTFSVDDIDSVRKAASLRCLINTPSLALKRSASP</sequence>
<evidence type="ECO:0000313" key="1">
    <source>
        <dbReference type="EMBL" id="TMS16639.1"/>
    </source>
</evidence>
<dbReference type="EMBL" id="CM011681">
    <property type="protein sequence ID" value="TMS16639.1"/>
    <property type="molecule type" value="Genomic_DNA"/>
</dbReference>
<dbReference type="Proteomes" id="UP000793456">
    <property type="component" value="Chromosome VIII"/>
</dbReference>
<name>A0ACD3RDA4_LARCR</name>
<protein>
    <submittedName>
        <fullName evidence="1">Uncharacterized protein</fullName>
    </submittedName>
</protein>